<dbReference type="AlphaFoldDB" id="A0A9Q0AWK7"/>
<feature type="region of interest" description="Disordered" evidence="1">
    <location>
        <begin position="1"/>
        <end position="31"/>
    </location>
</feature>
<evidence type="ECO:0000256" key="1">
    <source>
        <dbReference type="SAM" id="MobiDB-lite"/>
    </source>
</evidence>
<proteinExistence type="predicted"/>
<feature type="region of interest" description="Disordered" evidence="1">
    <location>
        <begin position="80"/>
        <end position="110"/>
    </location>
</feature>
<gene>
    <name evidence="2" type="ORF">CABS02_15476</name>
</gene>
<sequence length="129" mass="13823">MAPTTRSKTTSSKTTKTPVSKTRTTKSSKTVNKAAVEAYALKAKEAASTLEGELEGTSDGLQKAVWALKARADELEAELSAVKQEPGEAMPVDEDPEWEEDAPSEAEDEALFVSRTAVPIIVTDDPLED</sequence>
<name>A0A9Q0AWK7_9PEZI</name>
<reference evidence="2" key="1">
    <citation type="submission" date="2019-01" db="EMBL/GenBank/DDBJ databases">
        <title>Colletotrichum abscissum LGMF1257.</title>
        <authorList>
            <person name="Baroncelli R."/>
        </authorList>
    </citation>
    <scope>NUCLEOTIDE SEQUENCE</scope>
    <source>
        <strain evidence="2">Ca142</strain>
    </source>
</reference>
<organism evidence="2 3">
    <name type="scientific">Colletotrichum abscissum</name>
    <dbReference type="NCBI Taxonomy" id="1671311"/>
    <lineage>
        <taxon>Eukaryota</taxon>
        <taxon>Fungi</taxon>
        <taxon>Dikarya</taxon>
        <taxon>Ascomycota</taxon>
        <taxon>Pezizomycotina</taxon>
        <taxon>Sordariomycetes</taxon>
        <taxon>Hypocreomycetidae</taxon>
        <taxon>Glomerellales</taxon>
        <taxon>Glomerellaceae</taxon>
        <taxon>Colletotrichum</taxon>
        <taxon>Colletotrichum acutatum species complex</taxon>
    </lineage>
</organism>
<comment type="caution">
    <text evidence="2">The sequence shown here is derived from an EMBL/GenBank/DDBJ whole genome shotgun (WGS) entry which is preliminary data.</text>
</comment>
<evidence type="ECO:0000313" key="3">
    <source>
        <dbReference type="Proteomes" id="UP001056436"/>
    </source>
</evidence>
<evidence type="ECO:0000313" key="2">
    <source>
        <dbReference type="EMBL" id="KAI3526960.1"/>
    </source>
</evidence>
<keyword evidence="3" id="KW-1185">Reference proteome</keyword>
<feature type="compositionally biased region" description="Acidic residues" evidence="1">
    <location>
        <begin position="91"/>
        <end position="110"/>
    </location>
</feature>
<dbReference type="EMBL" id="SDAQ01000368">
    <property type="protein sequence ID" value="KAI3526960.1"/>
    <property type="molecule type" value="Genomic_DNA"/>
</dbReference>
<dbReference type="Proteomes" id="UP001056436">
    <property type="component" value="Unassembled WGS sequence"/>
</dbReference>
<feature type="non-terminal residue" evidence="2">
    <location>
        <position position="129"/>
    </location>
</feature>
<accession>A0A9Q0AWK7</accession>
<protein>
    <submittedName>
        <fullName evidence="2">Uncharacterized protein</fullName>
    </submittedName>
</protein>